<dbReference type="AlphaFoldDB" id="A0A0X3BLI6"/>
<dbReference type="Proteomes" id="UP000069850">
    <property type="component" value="Chromosome 1"/>
</dbReference>
<evidence type="ECO:0000313" key="2">
    <source>
        <dbReference type="Proteomes" id="UP000069850"/>
    </source>
</evidence>
<reference evidence="1 2" key="1">
    <citation type="submission" date="2016-01" db="EMBL/GenBank/DDBJ databases">
        <authorList>
            <person name="Manzoor S."/>
        </authorList>
    </citation>
    <scope>NUCLEOTIDE SEQUENCE [LARGE SCALE GENOMIC DNA]</scope>
    <source>
        <strain evidence="1">Methanoculleus sp MAB1</strain>
    </source>
</reference>
<accession>A0A0X3BLI6</accession>
<protein>
    <submittedName>
        <fullName evidence="1">Uncharacterized protein</fullName>
    </submittedName>
</protein>
<gene>
    <name evidence="1" type="ORF">MMAB1_1181</name>
</gene>
<dbReference type="EMBL" id="LT158599">
    <property type="protein sequence ID" value="CVK32394.1"/>
    <property type="molecule type" value="Genomic_DNA"/>
</dbReference>
<organism evidence="1 2">
    <name type="scientific">Methanoculleus bourgensis</name>
    <dbReference type="NCBI Taxonomy" id="83986"/>
    <lineage>
        <taxon>Archaea</taxon>
        <taxon>Methanobacteriati</taxon>
        <taxon>Methanobacteriota</taxon>
        <taxon>Stenosarchaea group</taxon>
        <taxon>Methanomicrobia</taxon>
        <taxon>Methanomicrobiales</taxon>
        <taxon>Methanomicrobiaceae</taxon>
        <taxon>Methanoculleus</taxon>
    </lineage>
</organism>
<evidence type="ECO:0000313" key="1">
    <source>
        <dbReference type="EMBL" id="CVK32394.1"/>
    </source>
</evidence>
<dbReference type="KEGG" id="mema:MMAB1_1181"/>
<name>A0A0X3BLI6_9EURY</name>
<sequence length="94" mass="10723">MDRDQNSAVNIMMRFLSQHALWTGYRQFADDLRQKRSEDPGDPRTLAGSPLRKAGGSSLISNLRSYDYVSKCGNGLFDILNGYFFSIKVKFYFA</sequence>
<proteinExistence type="predicted"/>